<organism evidence="2 3">
    <name type="scientific">Belnapia mucosa</name>
    <dbReference type="NCBI Taxonomy" id="2804532"/>
    <lineage>
        <taxon>Bacteria</taxon>
        <taxon>Pseudomonadati</taxon>
        <taxon>Pseudomonadota</taxon>
        <taxon>Alphaproteobacteria</taxon>
        <taxon>Acetobacterales</taxon>
        <taxon>Roseomonadaceae</taxon>
        <taxon>Belnapia</taxon>
    </lineage>
</organism>
<evidence type="ECO:0000313" key="3">
    <source>
        <dbReference type="Proteomes" id="UP000606490"/>
    </source>
</evidence>
<reference evidence="2 3" key="1">
    <citation type="submission" date="2021-01" db="EMBL/GenBank/DDBJ databases">
        <title>Belnapia mucosa sp. nov. and Belnapia arida sp. nov., isolated from the Tabernas Desert (Almeria, Spain).</title>
        <authorList>
            <person name="Molina-Menor E."/>
            <person name="Vidal-Verdu A."/>
            <person name="Calonge A."/>
            <person name="Satari L."/>
            <person name="Pereto Magraner J."/>
            <person name="Porcar Miralles M."/>
        </authorList>
    </citation>
    <scope>NUCLEOTIDE SEQUENCE [LARGE SCALE GENOMIC DNA]</scope>
    <source>
        <strain evidence="2 3">T6</strain>
    </source>
</reference>
<keyword evidence="1" id="KW-0472">Membrane</keyword>
<keyword evidence="3" id="KW-1185">Reference proteome</keyword>
<dbReference type="EMBL" id="JAEUXJ010000017">
    <property type="protein sequence ID" value="MBL6458640.1"/>
    <property type="molecule type" value="Genomic_DNA"/>
</dbReference>
<evidence type="ECO:0000256" key="1">
    <source>
        <dbReference type="SAM" id="Phobius"/>
    </source>
</evidence>
<keyword evidence="1" id="KW-1133">Transmembrane helix</keyword>
<accession>A0ABS1VAF1</accession>
<dbReference type="Proteomes" id="UP000606490">
    <property type="component" value="Unassembled WGS sequence"/>
</dbReference>
<gene>
    <name evidence="2" type="ORF">JMJ55_25200</name>
</gene>
<keyword evidence="1" id="KW-0812">Transmembrane</keyword>
<sequence>MNNNPVGNGVAKPVAKLAPGAAAQPKGRKWRAFRGFLAWIGGVILTLLLAFLTINFLVDPGDPRPFRTVWTANGHKCPPQNLNATPASMRDEASNGCGNQIWERRDDYDLFFAEFTDQGLQYPEGLNDVGSAPYQIDRTLDGLKEIDAVQSGKGISLIVFVHGWRHNASYDNGNVISFRNLLAAAAHAERETGRRVVGVYVGWRGLSTSFSSLELLTFWGRKEAAARVAQGSTRELFNRLRNFRCERNRTQLHDGRTPPGFDDCSWVPTPARPQARVNTVMVGHSFGAWILYNSLAGALLETVAHHHSIDQSGPANLRYADLVVLLNPAFEASRFTPLHRIASRPSASTSYQTPMLVSVTSETDFATHTAFGWGRRVNWLMEETVGNEEAKTFFSTPGHTDSYITHLLRFEGYERGTCEGWTNLGRFFERVNNERGSEEARHELNAAAETNLQAEVAHAKQFIRNFAATENRGVRDFCSGLRLKTQQLNHGLPAVPNSVVWNVRAEPNVMDGHNDHSSVHLLDFIRELYLEVSRIPPVCRTSRRSPQEQTDDPVCR</sequence>
<comment type="caution">
    <text evidence="2">The sequence shown here is derived from an EMBL/GenBank/DDBJ whole genome shotgun (WGS) entry which is preliminary data.</text>
</comment>
<name>A0ABS1VAF1_9PROT</name>
<protein>
    <submittedName>
        <fullName evidence="2">Uncharacterized protein</fullName>
    </submittedName>
</protein>
<proteinExistence type="predicted"/>
<feature type="transmembrane region" description="Helical" evidence="1">
    <location>
        <begin position="36"/>
        <end position="58"/>
    </location>
</feature>
<evidence type="ECO:0000313" key="2">
    <source>
        <dbReference type="EMBL" id="MBL6458640.1"/>
    </source>
</evidence>
<dbReference type="RefSeq" id="WP_202828382.1">
    <property type="nucleotide sequence ID" value="NZ_JAEUXJ010000017.1"/>
</dbReference>